<proteinExistence type="predicted"/>
<name>A0A0N5BHF6_STREA</name>
<dbReference type="Pfam" id="PF13412">
    <property type="entry name" value="HTH_24"/>
    <property type="match status" value="1"/>
</dbReference>
<evidence type="ECO:0000313" key="3">
    <source>
        <dbReference type="WBParaSite" id="SPAL_0000539800.1"/>
    </source>
</evidence>
<dbReference type="GO" id="GO:0035861">
    <property type="term" value="C:site of double-strand break"/>
    <property type="evidence" value="ECO:0007669"/>
    <property type="project" value="TreeGrafter"/>
</dbReference>
<dbReference type="InterPro" id="IPR036390">
    <property type="entry name" value="WH_DNA-bd_sf"/>
</dbReference>
<dbReference type="GO" id="GO:0044547">
    <property type="term" value="F:DNA topoisomerase binding"/>
    <property type="evidence" value="ECO:0007669"/>
    <property type="project" value="TreeGrafter"/>
</dbReference>
<dbReference type="GO" id="GO:0000014">
    <property type="term" value="F:single-stranded DNA endodeoxyribonuclease activity"/>
    <property type="evidence" value="ECO:0007669"/>
    <property type="project" value="TreeGrafter"/>
</dbReference>
<reference evidence="3" key="1">
    <citation type="submission" date="2017-02" db="UniProtKB">
        <authorList>
            <consortium name="WormBaseParasite"/>
        </authorList>
    </citation>
    <scope>IDENTIFICATION</scope>
</reference>
<evidence type="ECO:0000256" key="1">
    <source>
        <dbReference type="SAM" id="MobiDB-lite"/>
    </source>
</evidence>
<dbReference type="GO" id="GO:0042800">
    <property type="term" value="F:histone H3K4 methyltransferase activity"/>
    <property type="evidence" value="ECO:0007669"/>
    <property type="project" value="TreeGrafter"/>
</dbReference>
<dbReference type="PANTHER" id="PTHR46060:SF2">
    <property type="entry name" value="HISTONE-LYSINE N-METHYLTRANSFERASE SETMAR"/>
    <property type="match status" value="1"/>
</dbReference>
<dbReference type="GO" id="GO:0005634">
    <property type="term" value="C:nucleus"/>
    <property type="evidence" value="ECO:0007669"/>
    <property type="project" value="TreeGrafter"/>
</dbReference>
<evidence type="ECO:0000313" key="2">
    <source>
        <dbReference type="Proteomes" id="UP000046392"/>
    </source>
</evidence>
<dbReference type="GO" id="GO:0006303">
    <property type="term" value="P:double-strand break repair via nonhomologous end joining"/>
    <property type="evidence" value="ECO:0007669"/>
    <property type="project" value="TreeGrafter"/>
</dbReference>
<organism evidence="2 3">
    <name type="scientific">Strongyloides papillosus</name>
    <name type="common">Intestinal threadworm</name>
    <dbReference type="NCBI Taxonomy" id="174720"/>
    <lineage>
        <taxon>Eukaryota</taxon>
        <taxon>Metazoa</taxon>
        <taxon>Ecdysozoa</taxon>
        <taxon>Nematoda</taxon>
        <taxon>Chromadorea</taxon>
        <taxon>Rhabditida</taxon>
        <taxon>Tylenchina</taxon>
        <taxon>Panagrolaimomorpha</taxon>
        <taxon>Strongyloidoidea</taxon>
        <taxon>Strongyloididae</taxon>
        <taxon>Strongyloides</taxon>
    </lineage>
</organism>
<dbReference type="STRING" id="174720.A0A0N5BHF6"/>
<dbReference type="GO" id="GO:0003690">
    <property type="term" value="F:double-stranded DNA binding"/>
    <property type="evidence" value="ECO:0007669"/>
    <property type="project" value="TreeGrafter"/>
</dbReference>
<dbReference type="GO" id="GO:0000793">
    <property type="term" value="C:condensed chromosome"/>
    <property type="evidence" value="ECO:0007669"/>
    <property type="project" value="TreeGrafter"/>
</dbReference>
<protein>
    <submittedName>
        <fullName evidence="3">HTH arsR-type domain-containing protein</fullName>
    </submittedName>
</protein>
<dbReference type="GO" id="GO:0046975">
    <property type="term" value="F:histone H3K36 methyltransferase activity"/>
    <property type="evidence" value="ECO:0007669"/>
    <property type="project" value="TreeGrafter"/>
</dbReference>
<dbReference type="SUPFAM" id="SSF46785">
    <property type="entry name" value="Winged helix' DNA-binding domain"/>
    <property type="match status" value="1"/>
</dbReference>
<dbReference type="InterPro" id="IPR036388">
    <property type="entry name" value="WH-like_DNA-bd_sf"/>
</dbReference>
<dbReference type="GO" id="GO:0031297">
    <property type="term" value="P:replication fork processing"/>
    <property type="evidence" value="ECO:0007669"/>
    <property type="project" value="TreeGrafter"/>
</dbReference>
<dbReference type="GO" id="GO:0015074">
    <property type="term" value="P:DNA integration"/>
    <property type="evidence" value="ECO:0007669"/>
    <property type="project" value="TreeGrafter"/>
</dbReference>
<dbReference type="GO" id="GO:0003697">
    <property type="term" value="F:single-stranded DNA binding"/>
    <property type="evidence" value="ECO:0007669"/>
    <property type="project" value="TreeGrafter"/>
</dbReference>
<dbReference type="PANTHER" id="PTHR46060">
    <property type="entry name" value="MARINER MOS1 TRANSPOSASE-LIKE PROTEIN"/>
    <property type="match status" value="1"/>
</dbReference>
<keyword evidence="2" id="KW-1185">Reference proteome</keyword>
<dbReference type="Proteomes" id="UP000046392">
    <property type="component" value="Unplaced"/>
</dbReference>
<sequence length="75" mass="8653">MVNKFKVDNENLENEERRRHESVLDNGELRKAVEANPCATVRELAGELNVSKTTVSDHLKEIGKTKKLDRWVPHE</sequence>
<feature type="region of interest" description="Disordered" evidence="1">
    <location>
        <begin position="1"/>
        <end position="23"/>
    </location>
</feature>
<dbReference type="GO" id="GO:0000729">
    <property type="term" value="P:DNA double-strand break processing"/>
    <property type="evidence" value="ECO:0007669"/>
    <property type="project" value="TreeGrafter"/>
</dbReference>
<dbReference type="AlphaFoldDB" id="A0A0N5BHF6"/>
<dbReference type="Gene3D" id="1.10.10.10">
    <property type="entry name" value="Winged helix-like DNA-binding domain superfamily/Winged helix DNA-binding domain"/>
    <property type="match status" value="1"/>
</dbReference>
<accession>A0A0N5BHF6</accession>
<dbReference type="GO" id="GO:0044774">
    <property type="term" value="P:mitotic DNA integrity checkpoint signaling"/>
    <property type="evidence" value="ECO:0007669"/>
    <property type="project" value="TreeGrafter"/>
</dbReference>
<dbReference type="InterPro" id="IPR052709">
    <property type="entry name" value="Transposase-MT_Hybrid"/>
</dbReference>
<dbReference type="WBParaSite" id="SPAL_0000539800.1">
    <property type="protein sequence ID" value="SPAL_0000539800.1"/>
    <property type="gene ID" value="SPAL_0000539800"/>
</dbReference>